<proteinExistence type="inferred from homology"/>
<feature type="domain" description="U1-type" evidence="10">
    <location>
        <begin position="50"/>
        <end position="84"/>
    </location>
</feature>
<dbReference type="SMART" id="SM00451">
    <property type="entry name" value="ZnF_U1"/>
    <property type="match status" value="1"/>
</dbReference>
<dbReference type="InterPro" id="IPR003604">
    <property type="entry name" value="Matrin/U1-like-C_Znf_C2H2"/>
</dbReference>
<organism evidence="11">
    <name type="scientific">Blastocystis hominis</name>
    <dbReference type="NCBI Taxonomy" id="12968"/>
    <lineage>
        <taxon>Eukaryota</taxon>
        <taxon>Sar</taxon>
        <taxon>Stramenopiles</taxon>
        <taxon>Bigyra</taxon>
        <taxon>Opalozoa</taxon>
        <taxon>Opalinata</taxon>
        <taxon>Blastocystidae</taxon>
        <taxon>Blastocystis</taxon>
    </lineage>
</organism>
<dbReference type="PANTHER" id="PTHR23205:SF0">
    <property type="entry name" value="SPLICING FACTOR 3A SUBUNIT 2"/>
    <property type="match status" value="1"/>
</dbReference>
<sequence length="252" mass="29392">MDFDHREKGRTGAGRVTSQQLQIQRRDRLIKLAKETSDISRNPYLLRNHLGKFECRLCLTVHSTEANFLAHTQGRKHQANLARRQAMDEKRSQPMPLVPPSIPKVIHHPRIKIGLPAYRVDDLRDSSTGQRGLLFEIEYPQIQPGLQPRHRFMSAFEQKVQAPDKNFQYLIFAAAPYENIAFKIPNKEIDKGEGRFITSWNTTTKVFQLRMFFKTDEQSEAEKKRREASHTAPSLRIEYYGRLYVCLIKNMI</sequence>
<keyword evidence="6" id="KW-0862">Zinc</keyword>
<keyword evidence="5" id="KW-0863">Zinc-finger</keyword>
<evidence type="ECO:0000256" key="3">
    <source>
        <dbReference type="ARBA" id="ARBA00022723"/>
    </source>
</evidence>
<evidence type="ECO:0000256" key="9">
    <source>
        <dbReference type="SAM" id="MobiDB-lite"/>
    </source>
</evidence>
<evidence type="ECO:0000259" key="10">
    <source>
        <dbReference type="SMART" id="SM00451"/>
    </source>
</evidence>
<dbReference type="FunCoup" id="D8MBT6">
    <property type="interactions" value="241"/>
</dbReference>
<evidence type="ECO:0000256" key="2">
    <source>
        <dbReference type="ARBA" id="ARBA00022664"/>
    </source>
</evidence>
<dbReference type="GO" id="GO:0005686">
    <property type="term" value="C:U2 snRNP"/>
    <property type="evidence" value="ECO:0007669"/>
    <property type="project" value="TreeGrafter"/>
</dbReference>
<dbReference type="InParanoid" id="D8MBT6"/>
<evidence type="ECO:0000256" key="4">
    <source>
        <dbReference type="ARBA" id="ARBA00022728"/>
    </source>
</evidence>
<dbReference type="RefSeq" id="XP_012899573.1">
    <property type="nucleotide sequence ID" value="XM_013044119.1"/>
</dbReference>
<dbReference type="InterPro" id="IPR013087">
    <property type="entry name" value="Znf_C2H2_type"/>
</dbReference>
<dbReference type="Gene3D" id="3.30.160.60">
    <property type="entry name" value="Classic Zinc Finger"/>
    <property type="match status" value="1"/>
</dbReference>
<dbReference type="OMA" id="EFWIQIM"/>
<dbReference type="GeneID" id="24922098"/>
<dbReference type="InterPro" id="IPR031781">
    <property type="entry name" value="SF3A2_dom"/>
</dbReference>
<dbReference type="Gene3D" id="2.60.40.2690">
    <property type="match status" value="1"/>
</dbReference>
<keyword evidence="2" id="KW-0507">mRNA processing</keyword>
<keyword evidence="7" id="KW-0508">mRNA splicing</keyword>
<dbReference type="InterPro" id="IPR052092">
    <property type="entry name" value="SF3A2"/>
</dbReference>
<reference evidence="11" key="1">
    <citation type="submission" date="2010-02" db="EMBL/GenBank/DDBJ databases">
        <title>Sequencing and annotation of the Blastocystis hominis genome.</title>
        <authorList>
            <person name="Wincker P."/>
        </authorList>
    </citation>
    <scope>NUCLEOTIDE SEQUENCE</scope>
    <source>
        <strain evidence="11">Singapore isolate B</strain>
    </source>
</reference>
<evidence type="ECO:0000256" key="7">
    <source>
        <dbReference type="ARBA" id="ARBA00023187"/>
    </source>
</evidence>
<dbReference type="AlphaFoldDB" id="D8MBT6"/>
<name>D8MBT6_BLAHO</name>
<protein>
    <recommendedName>
        <fullName evidence="10">U1-type domain-containing protein</fullName>
    </recommendedName>
</protein>
<dbReference type="Pfam" id="PF16835">
    <property type="entry name" value="SF3A2"/>
    <property type="match status" value="1"/>
</dbReference>
<evidence type="ECO:0000256" key="8">
    <source>
        <dbReference type="ARBA" id="ARBA00023242"/>
    </source>
</evidence>
<gene>
    <name evidence="11" type="ORF">GSBLH_T00005118001</name>
</gene>
<dbReference type="GO" id="GO:0008270">
    <property type="term" value="F:zinc ion binding"/>
    <property type="evidence" value="ECO:0007669"/>
    <property type="project" value="UniProtKB-KW"/>
</dbReference>
<dbReference type="PANTHER" id="PTHR23205">
    <property type="entry name" value="SPLICING FACTOR 3A SUBUNIT 2"/>
    <property type="match status" value="1"/>
</dbReference>
<dbReference type="GO" id="GO:0071004">
    <property type="term" value="C:U2-type prespliceosome"/>
    <property type="evidence" value="ECO:0007669"/>
    <property type="project" value="TreeGrafter"/>
</dbReference>
<dbReference type="GO" id="GO:0003676">
    <property type="term" value="F:nucleic acid binding"/>
    <property type="evidence" value="ECO:0007669"/>
    <property type="project" value="InterPro"/>
</dbReference>
<dbReference type="EMBL" id="FN668691">
    <property type="protein sequence ID" value="CBK25525.2"/>
    <property type="molecule type" value="Genomic_DNA"/>
</dbReference>
<dbReference type="Proteomes" id="UP000008312">
    <property type="component" value="Unassembled WGS sequence"/>
</dbReference>
<evidence type="ECO:0000256" key="1">
    <source>
        <dbReference type="ARBA" id="ARBA00008995"/>
    </source>
</evidence>
<evidence type="ECO:0000256" key="6">
    <source>
        <dbReference type="ARBA" id="ARBA00022833"/>
    </source>
</evidence>
<feature type="compositionally biased region" description="Basic and acidic residues" evidence="9">
    <location>
        <begin position="1"/>
        <end position="10"/>
    </location>
</feature>
<keyword evidence="3" id="KW-0479">Metal-binding</keyword>
<dbReference type="OrthoDB" id="10250970at2759"/>
<keyword evidence="8" id="KW-0539">Nucleus</keyword>
<feature type="region of interest" description="Disordered" evidence="9">
    <location>
        <begin position="1"/>
        <end position="20"/>
    </location>
</feature>
<evidence type="ECO:0000313" key="11">
    <source>
        <dbReference type="EMBL" id="CBK25525.2"/>
    </source>
</evidence>
<evidence type="ECO:0000256" key="5">
    <source>
        <dbReference type="ARBA" id="ARBA00022771"/>
    </source>
</evidence>
<dbReference type="Pfam" id="PF12874">
    <property type="entry name" value="zf-met"/>
    <property type="match status" value="1"/>
</dbReference>
<dbReference type="InterPro" id="IPR036236">
    <property type="entry name" value="Znf_C2H2_sf"/>
</dbReference>
<accession>D8MBT6</accession>
<dbReference type="GO" id="GO:0071013">
    <property type="term" value="C:catalytic step 2 spliceosome"/>
    <property type="evidence" value="ECO:0007669"/>
    <property type="project" value="TreeGrafter"/>
</dbReference>
<dbReference type="SMART" id="SM01050">
    <property type="entry name" value="CactinC_cactus"/>
    <property type="match status" value="1"/>
</dbReference>
<comment type="similarity">
    <text evidence="1">Belongs to the SF3A2 family.</text>
</comment>
<keyword evidence="12" id="KW-1185">Reference proteome</keyword>
<dbReference type="GO" id="GO:0000245">
    <property type="term" value="P:spliceosomal complex assembly"/>
    <property type="evidence" value="ECO:0007669"/>
    <property type="project" value="TreeGrafter"/>
</dbReference>
<keyword evidence="4" id="KW-0747">Spliceosome</keyword>
<dbReference type="SUPFAM" id="SSF57667">
    <property type="entry name" value="beta-beta-alpha zinc fingers"/>
    <property type="match status" value="1"/>
</dbReference>
<evidence type="ECO:0000313" key="12">
    <source>
        <dbReference type="Proteomes" id="UP000008312"/>
    </source>
</evidence>